<name>A0ABV8RMQ1_9SPHN</name>
<evidence type="ECO:0000313" key="2">
    <source>
        <dbReference type="EMBL" id="MFC4293561.1"/>
    </source>
</evidence>
<accession>A0ABV8RMQ1</accession>
<proteinExistence type="predicted"/>
<evidence type="ECO:0000256" key="1">
    <source>
        <dbReference type="SAM" id="MobiDB-lite"/>
    </source>
</evidence>
<reference evidence="3" key="1">
    <citation type="journal article" date="2019" name="Int. J. Syst. Evol. Microbiol.">
        <title>The Global Catalogue of Microorganisms (GCM) 10K type strain sequencing project: providing services to taxonomists for standard genome sequencing and annotation.</title>
        <authorList>
            <consortium name="The Broad Institute Genomics Platform"/>
            <consortium name="The Broad Institute Genome Sequencing Center for Infectious Disease"/>
            <person name="Wu L."/>
            <person name="Ma J."/>
        </authorList>
    </citation>
    <scope>NUCLEOTIDE SEQUENCE [LARGE SCALE GENOMIC DNA]</scope>
    <source>
        <strain evidence="3">CGMCC 1.12989</strain>
    </source>
</reference>
<dbReference type="EMBL" id="JBHSDR010000003">
    <property type="protein sequence ID" value="MFC4293561.1"/>
    <property type="molecule type" value="Genomic_DNA"/>
</dbReference>
<feature type="region of interest" description="Disordered" evidence="1">
    <location>
        <begin position="159"/>
        <end position="178"/>
    </location>
</feature>
<protein>
    <submittedName>
        <fullName evidence="2">Uncharacterized protein</fullName>
    </submittedName>
</protein>
<dbReference type="Proteomes" id="UP001595828">
    <property type="component" value="Unassembled WGS sequence"/>
</dbReference>
<organism evidence="2 3">
    <name type="scientific">Novosphingobium tardum</name>
    <dbReference type="NCBI Taxonomy" id="1538021"/>
    <lineage>
        <taxon>Bacteria</taxon>
        <taxon>Pseudomonadati</taxon>
        <taxon>Pseudomonadota</taxon>
        <taxon>Alphaproteobacteria</taxon>
        <taxon>Sphingomonadales</taxon>
        <taxon>Sphingomonadaceae</taxon>
        <taxon>Novosphingobium</taxon>
    </lineage>
</organism>
<sequence length="178" mass="19920">MRLVVENSDEDVEAQYALDDLTWNLRELTANLLRVTRGAGRPEVIGQQSASVVDGFQRYFDAKGHWPVGFDLAAVLDLNRTYSEEQLASRGDLQYAERDIVRAALQIAASDLLGQRTQATRGHSDMAEAIRSRDDALAAIRLKPPHANYLKVRAEMKKRASGLRSKGRPPEWTDLESD</sequence>
<comment type="caution">
    <text evidence="2">The sequence shown here is derived from an EMBL/GenBank/DDBJ whole genome shotgun (WGS) entry which is preliminary data.</text>
</comment>
<gene>
    <name evidence="2" type="ORF">ACFO0A_00655</name>
</gene>
<keyword evidence="3" id="KW-1185">Reference proteome</keyword>
<dbReference type="RefSeq" id="WP_379537054.1">
    <property type="nucleotide sequence ID" value="NZ_JBHSDR010000003.1"/>
</dbReference>
<evidence type="ECO:0000313" key="3">
    <source>
        <dbReference type="Proteomes" id="UP001595828"/>
    </source>
</evidence>